<dbReference type="OrthoDB" id="4966085at2"/>
<evidence type="ECO:0000313" key="2">
    <source>
        <dbReference type="EMBL" id="REE04631.1"/>
    </source>
</evidence>
<keyword evidence="3" id="KW-1185">Reference proteome</keyword>
<organism evidence="2 3">
    <name type="scientific">Citricoccus muralis</name>
    <dbReference type="NCBI Taxonomy" id="169134"/>
    <lineage>
        <taxon>Bacteria</taxon>
        <taxon>Bacillati</taxon>
        <taxon>Actinomycetota</taxon>
        <taxon>Actinomycetes</taxon>
        <taxon>Micrococcales</taxon>
        <taxon>Micrococcaceae</taxon>
        <taxon>Citricoccus</taxon>
    </lineage>
</organism>
<gene>
    <name evidence="2" type="ORF">C8E99_2471</name>
</gene>
<evidence type="ECO:0000256" key="1">
    <source>
        <dbReference type="SAM" id="MobiDB-lite"/>
    </source>
</evidence>
<dbReference type="AlphaFoldDB" id="A0A3D9LDW5"/>
<proteinExistence type="predicted"/>
<comment type="caution">
    <text evidence="2">The sequence shown here is derived from an EMBL/GenBank/DDBJ whole genome shotgun (WGS) entry which is preliminary data.</text>
</comment>
<feature type="region of interest" description="Disordered" evidence="1">
    <location>
        <begin position="1"/>
        <end position="62"/>
    </location>
</feature>
<protein>
    <recommendedName>
        <fullName evidence="4">Antitoxin protein of toxin-antitoxin system</fullName>
    </recommendedName>
</protein>
<dbReference type="Proteomes" id="UP000256727">
    <property type="component" value="Unassembled WGS sequence"/>
</dbReference>
<name>A0A3D9LDW5_9MICC</name>
<evidence type="ECO:0008006" key="4">
    <source>
        <dbReference type="Google" id="ProtNLM"/>
    </source>
</evidence>
<reference evidence="2 3" key="1">
    <citation type="submission" date="2018-07" db="EMBL/GenBank/DDBJ databases">
        <title>Sequencing the genomes of 1000 actinobacteria strains.</title>
        <authorList>
            <person name="Klenk H.-P."/>
        </authorList>
    </citation>
    <scope>NUCLEOTIDE SEQUENCE [LARGE SCALE GENOMIC DNA]</scope>
    <source>
        <strain evidence="2 3">DSM 14442</strain>
    </source>
</reference>
<dbReference type="EMBL" id="QREH01000001">
    <property type="protein sequence ID" value="REE04631.1"/>
    <property type="molecule type" value="Genomic_DNA"/>
</dbReference>
<evidence type="ECO:0000313" key="3">
    <source>
        <dbReference type="Proteomes" id="UP000256727"/>
    </source>
</evidence>
<sequence length="62" mass="6494">MSFADNLGNLADEHGDKINETVDGAQEQHGDKLGEHGEAVNGAVDGAQEKFLGGQGNDEQNN</sequence>
<accession>A0A3D9LDW5</accession>
<dbReference type="RefSeq" id="WP_115933462.1">
    <property type="nucleotide sequence ID" value="NZ_QREH01000001.1"/>
</dbReference>
<feature type="compositionally biased region" description="Basic and acidic residues" evidence="1">
    <location>
        <begin position="11"/>
        <end position="38"/>
    </location>
</feature>